<reference evidence="1" key="1">
    <citation type="submission" date="2019-08" db="EMBL/GenBank/DDBJ databases">
        <title>The improved chromosome-level genome for the pearl oyster Pinctada fucata martensii using PacBio sequencing and Hi-C.</title>
        <authorList>
            <person name="Zheng Z."/>
        </authorList>
    </citation>
    <scope>NUCLEOTIDE SEQUENCE</scope>
    <source>
        <strain evidence="1">ZZ-2019</strain>
        <tissue evidence="1">Adductor muscle</tissue>
    </source>
</reference>
<dbReference type="Gene3D" id="1.10.357.50">
    <property type="match status" value="1"/>
</dbReference>
<protein>
    <recommendedName>
        <fullName evidence="3">Exocyst complex component 3</fullName>
    </recommendedName>
</protein>
<proteinExistence type="predicted"/>
<keyword evidence="2" id="KW-1185">Reference proteome</keyword>
<evidence type="ECO:0008006" key="3">
    <source>
        <dbReference type="Google" id="ProtNLM"/>
    </source>
</evidence>
<dbReference type="AlphaFoldDB" id="A0AA89BUZ2"/>
<sequence length="666" mass="78121">MSGPVSNLTPPAPLDLGRMENEAKDAAKKHIASLLQRPEQLERVDQYKRRISRKKASVDTMLKTAVQSQLDGVRTGLNQLQSALQDVYEIKQRMDEIEETYKSIQPLHDKLHEVKTENTRYCQLATAMENLRHIFTVPESVRKTAELIAEGKLLQAHKHLMDLEQSRDDLMFELHKQPQQSPTDNNTLEKYFKDVLKLSEDLGKQLWVIIQRTLMSVRREPTLIVTALRIIEREERIDAVYIKRKQQTGFMPPGRPKKWQEKCFQIIQQSIESRIEGNQFEDRDSNKMWLVRHLEVTRQLMLEDLKVVKQMLPPIFPPHYNIVKTYVHMYHKALSIHLRELISNGLEGNEMVTLLQWVGIYYSPELMKNPALDFDTKELGPLLENNEIDELQNLYLKNMRHNVMEWTKNSLTQDQKDWHRNEHPDADGDGYYSTSLPVIIFQMMEQNLQVAQMIGEDLVKKVLELFADELNLFAKDFESAIHGYKERHLLDRSEPKFFLHYMIANTNNCLSFGEYMKQLRQRYLKEELDNEEDDINIRKDRFQQLTDRFSKIGKIGCDIILEEVFIDLRNSRCFDELMTKTWYTTDLFLVLPPLAEILRMKDTTMMPLELNGLIKKHPDIRVEQLINLLMCRGDMSRAEAKQMVIDNIGEEDALKPKPKGIFSDIP</sequence>
<accession>A0AA89BUZ2</accession>
<dbReference type="Proteomes" id="UP001186944">
    <property type="component" value="Unassembled WGS sequence"/>
</dbReference>
<dbReference type="GO" id="GO:0000149">
    <property type="term" value="F:SNARE binding"/>
    <property type="evidence" value="ECO:0007669"/>
    <property type="project" value="TreeGrafter"/>
</dbReference>
<dbReference type="GO" id="GO:0051601">
    <property type="term" value="P:exocyst localization"/>
    <property type="evidence" value="ECO:0007669"/>
    <property type="project" value="TreeGrafter"/>
</dbReference>
<dbReference type="PANTHER" id="PTHR21292:SF1">
    <property type="entry name" value="EXOCYST COMPLEX COMPONENT 3"/>
    <property type="match status" value="1"/>
</dbReference>
<evidence type="ECO:0000313" key="2">
    <source>
        <dbReference type="Proteomes" id="UP001186944"/>
    </source>
</evidence>
<name>A0AA89BUZ2_PINIB</name>
<dbReference type="InterPro" id="IPR010326">
    <property type="entry name" value="EXOC3/Sec6"/>
</dbReference>
<dbReference type="GO" id="GO:0006887">
    <property type="term" value="P:exocytosis"/>
    <property type="evidence" value="ECO:0007669"/>
    <property type="project" value="InterPro"/>
</dbReference>
<comment type="caution">
    <text evidence="1">The sequence shown here is derived from an EMBL/GenBank/DDBJ whole genome shotgun (WGS) entry which is preliminary data.</text>
</comment>
<dbReference type="GO" id="GO:0000145">
    <property type="term" value="C:exocyst"/>
    <property type="evidence" value="ECO:0007669"/>
    <property type="project" value="InterPro"/>
</dbReference>
<dbReference type="Pfam" id="PF06046">
    <property type="entry name" value="Sec6"/>
    <property type="match status" value="1"/>
</dbReference>
<gene>
    <name evidence="1" type="ORF">FSP39_017467</name>
</gene>
<dbReference type="EMBL" id="VSWD01000011">
    <property type="protein sequence ID" value="KAK3088320.1"/>
    <property type="molecule type" value="Genomic_DNA"/>
</dbReference>
<organism evidence="1 2">
    <name type="scientific">Pinctada imbricata</name>
    <name type="common">Atlantic pearl-oyster</name>
    <name type="synonym">Pinctada martensii</name>
    <dbReference type="NCBI Taxonomy" id="66713"/>
    <lineage>
        <taxon>Eukaryota</taxon>
        <taxon>Metazoa</taxon>
        <taxon>Spiralia</taxon>
        <taxon>Lophotrochozoa</taxon>
        <taxon>Mollusca</taxon>
        <taxon>Bivalvia</taxon>
        <taxon>Autobranchia</taxon>
        <taxon>Pteriomorphia</taxon>
        <taxon>Pterioida</taxon>
        <taxon>Pterioidea</taxon>
        <taxon>Pteriidae</taxon>
        <taxon>Pinctada</taxon>
    </lineage>
</organism>
<dbReference type="PANTHER" id="PTHR21292">
    <property type="entry name" value="EXOCYST COMPLEX COMPONENT SEC6-RELATED"/>
    <property type="match status" value="1"/>
</dbReference>
<evidence type="ECO:0000313" key="1">
    <source>
        <dbReference type="EMBL" id="KAK3088320.1"/>
    </source>
</evidence>